<evidence type="ECO:0000313" key="12">
    <source>
        <dbReference type="Proteomes" id="UP000092401"/>
    </source>
</evidence>
<evidence type="ECO:0000256" key="2">
    <source>
        <dbReference type="ARBA" id="ARBA00022485"/>
    </source>
</evidence>
<comment type="similarity">
    <text evidence="1">Belongs to the class-I fumarase family.</text>
</comment>
<evidence type="ECO:0000313" key="8">
    <source>
        <dbReference type="EMBL" id="KYC45111.1"/>
    </source>
</evidence>
<name>A0A150IJB9_9EURY</name>
<evidence type="ECO:0000256" key="6">
    <source>
        <dbReference type="ARBA" id="ARBA00023239"/>
    </source>
</evidence>
<evidence type="ECO:0000256" key="4">
    <source>
        <dbReference type="ARBA" id="ARBA00023004"/>
    </source>
</evidence>
<reference evidence="11 12" key="1">
    <citation type="journal article" date="2016" name="ISME J.">
        <title>Chasing the elusive Euryarchaeota class WSA2: genomes reveal a uniquely fastidious methyl-reducing methanogen.</title>
        <authorList>
            <person name="Nobu M.K."/>
            <person name="Narihiro T."/>
            <person name="Kuroda K."/>
            <person name="Mei R."/>
            <person name="Liu W.T."/>
        </authorList>
    </citation>
    <scope>NUCLEOTIDE SEQUENCE [LARGE SCALE GENOMIC DNA]</scope>
    <source>
        <strain evidence="8">B03fssc0709_Meth_Bin005</strain>
        <strain evidence="9">B15fssc0709_Meth_Bin003</strain>
        <strain evidence="10">BMIXfssc0709_Meth_Bin006</strain>
    </source>
</reference>
<protein>
    <submittedName>
        <fullName evidence="8">Fumarate hydratase</fullName>
    </submittedName>
</protein>
<evidence type="ECO:0000313" key="9">
    <source>
        <dbReference type="EMBL" id="KYC48495.1"/>
    </source>
</evidence>
<dbReference type="Proteomes" id="UP000092401">
    <property type="component" value="Unassembled WGS sequence"/>
</dbReference>
<comment type="caution">
    <text evidence="8">The sequence shown here is derived from an EMBL/GenBank/DDBJ whole genome shotgun (WGS) entry which is preliminary data.</text>
</comment>
<dbReference type="PANTHER" id="PTHR30389:SF17">
    <property type="entry name" value="L(+)-TARTRATE DEHYDRATASE SUBUNIT ALPHA-RELATED"/>
    <property type="match status" value="1"/>
</dbReference>
<evidence type="ECO:0000256" key="3">
    <source>
        <dbReference type="ARBA" id="ARBA00022723"/>
    </source>
</evidence>
<keyword evidence="3" id="KW-0479">Metal-binding</keyword>
<dbReference type="PANTHER" id="PTHR30389">
    <property type="entry name" value="FUMARATE HYDRATASE-RELATED"/>
    <property type="match status" value="1"/>
</dbReference>
<dbReference type="GO" id="GO:0051539">
    <property type="term" value="F:4 iron, 4 sulfur cluster binding"/>
    <property type="evidence" value="ECO:0007669"/>
    <property type="project" value="UniProtKB-KW"/>
</dbReference>
<dbReference type="PATRIC" id="fig|1706438.3.peg.1333"/>
<dbReference type="InterPro" id="IPR004646">
    <property type="entry name" value="Fe-S_hydro-lyase_TtdA-typ_cat"/>
</dbReference>
<gene>
    <name evidence="8" type="ORF">APG10_01163</name>
    <name evidence="9" type="ORF">APG11_00302</name>
    <name evidence="10" type="ORF">APG12_01325</name>
</gene>
<accession>A0A150IXT4</accession>
<keyword evidence="2" id="KW-0004">4Fe-4S</keyword>
<dbReference type="EMBL" id="LNGF01000004">
    <property type="protein sequence ID" value="KYC48495.1"/>
    <property type="molecule type" value="Genomic_DNA"/>
</dbReference>
<dbReference type="NCBIfam" id="NF004885">
    <property type="entry name" value="PRK06246.1"/>
    <property type="match status" value="1"/>
</dbReference>
<evidence type="ECO:0000256" key="5">
    <source>
        <dbReference type="ARBA" id="ARBA00023014"/>
    </source>
</evidence>
<dbReference type="EMBL" id="LNJC01000029">
    <property type="protein sequence ID" value="KYC49678.1"/>
    <property type="molecule type" value="Genomic_DNA"/>
</dbReference>
<dbReference type="NCBIfam" id="TIGR00722">
    <property type="entry name" value="ttdA_fumA_fumB"/>
    <property type="match status" value="1"/>
</dbReference>
<keyword evidence="5" id="KW-0411">Iron-sulfur</keyword>
<evidence type="ECO:0000259" key="7">
    <source>
        <dbReference type="Pfam" id="PF05681"/>
    </source>
</evidence>
<dbReference type="PATRIC" id="fig|1706437.3.peg.302"/>
<dbReference type="PATRIC" id="fig|1706436.3.peg.1179"/>
<evidence type="ECO:0000256" key="1">
    <source>
        <dbReference type="ARBA" id="ARBA00008876"/>
    </source>
</evidence>
<keyword evidence="6" id="KW-0456">Lyase</keyword>
<dbReference type="GO" id="GO:0046872">
    <property type="term" value="F:metal ion binding"/>
    <property type="evidence" value="ECO:0007669"/>
    <property type="project" value="UniProtKB-KW"/>
</dbReference>
<evidence type="ECO:0000313" key="10">
    <source>
        <dbReference type="EMBL" id="KYC49678.1"/>
    </source>
</evidence>
<feature type="domain" description="Fe-S hydro-lyase tartrate dehydratase alpha-type catalytic" evidence="7">
    <location>
        <begin position="10"/>
        <end position="278"/>
    </location>
</feature>
<dbReference type="EMBL" id="LNGE01000030">
    <property type="protein sequence ID" value="KYC45111.1"/>
    <property type="molecule type" value="Genomic_DNA"/>
</dbReference>
<accession>A0A150IUE8</accession>
<evidence type="ECO:0000313" key="11">
    <source>
        <dbReference type="Proteomes" id="UP000091929"/>
    </source>
</evidence>
<dbReference type="Proteomes" id="UP000091929">
    <property type="component" value="Unassembled WGS sequence"/>
</dbReference>
<dbReference type="AlphaFoldDB" id="A0A150IJB9"/>
<organism evidence="8 12">
    <name type="scientific">Candidatus Methanofastidiosum methylothiophilum</name>
    <dbReference type="NCBI Taxonomy" id="1705564"/>
    <lineage>
        <taxon>Archaea</taxon>
        <taxon>Methanobacteriati</taxon>
        <taxon>Methanobacteriota</taxon>
        <taxon>Stenosarchaea group</taxon>
        <taxon>Candidatus Methanofastidiosia</taxon>
        <taxon>Candidatus Methanofastidiosales</taxon>
        <taxon>Candidatus Methanofastidiosaceae</taxon>
        <taxon>Candidatus Methanofastidiosum</taxon>
    </lineage>
</organism>
<accession>A0A150IJB9</accession>
<dbReference type="InterPro" id="IPR051208">
    <property type="entry name" value="Class-I_Fumarase/Tartrate_DH"/>
</dbReference>
<keyword evidence="4" id="KW-0408">Iron</keyword>
<dbReference type="Pfam" id="PF05681">
    <property type="entry name" value="Fumerase"/>
    <property type="match status" value="1"/>
</dbReference>
<proteinExistence type="inferred from homology"/>
<sequence length="293" mass="31630">MIDETLIRNTIIELLKDSSTKLPLDVKNALQKAYEVEEGPAKAQLEAIMKNIKMAEESSTPLCQDTGVHIFFVKMGDIGNPKLEKKLPNIIIDGVREATKSVPLRPNAVHPLTRKNPGDNVGSYMPYVNYVPIDSDYIEITAMPKGAGSENMSKVAMLNPSDGLKGIKKFALDTVVGAGSKPCPPTIIGLGIGGSADISIKLAKMALLRPIDQRHPDPAVAELEKELFEAFNALGIGVMGLGGKTTVLGVNAELGYCHTASLPVAINVQCWAGRRATARIYKDGRVEHLTYKR</sequence>
<dbReference type="GO" id="GO:0016829">
    <property type="term" value="F:lyase activity"/>
    <property type="evidence" value="ECO:0007669"/>
    <property type="project" value="UniProtKB-KW"/>
</dbReference>
<dbReference type="Proteomes" id="UP000092403">
    <property type="component" value="Unassembled WGS sequence"/>
</dbReference>